<dbReference type="InterPro" id="IPR002178">
    <property type="entry name" value="PTS_EIIA_type-2_dom"/>
</dbReference>
<feature type="transmembrane region" description="Helical" evidence="9">
    <location>
        <begin position="289"/>
        <end position="310"/>
    </location>
</feature>
<keyword evidence="8 9" id="KW-0472">Membrane</keyword>
<dbReference type="Gene3D" id="3.40.930.10">
    <property type="entry name" value="Mannitol-specific EII, Chain A"/>
    <property type="match status" value="1"/>
</dbReference>
<reference evidence="11 12" key="1">
    <citation type="submission" date="2019-02" db="EMBL/GenBank/DDBJ databases">
        <title>Deep-cultivation of Planctomycetes and their phenomic and genomic characterization uncovers novel biology.</title>
        <authorList>
            <person name="Wiegand S."/>
            <person name="Jogler M."/>
            <person name="Boedeker C."/>
            <person name="Pinto D."/>
            <person name="Vollmers J."/>
            <person name="Rivas-Marin E."/>
            <person name="Kohn T."/>
            <person name="Peeters S.H."/>
            <person name="Heuer A."/>
            <person name="Rast P."/>
            <person name="Oberbeckmann S."/>
            <person name="Bunk B."/>
            <person name="Jeske O."/>
            <person name="Meyerdierks A."/>
            <person name="Storesund J.E."/>
            <person name="Kallscheuer N."/>
            <person name="Luecker S."/>
            <person name="Lage O.M."/>
            <person name="Pohl T."/>
            <person name="Merkel B.J."/>
            <person name="Hornburger P."/>
            <person name="Mueller R.-W."/>
            <person name="Bruemmer F."/>
            <person name="Labrenz M."/>
            <person name="Spormann A.M."/>
            <person name="Op Den Camp H."/>
            <person name="Overmann J."/>
            <person name="Amann R."/>
            <person name="Jetten M.S.M."/>
            <person name="Mascher T."/>
            <person name="Medema M.H."/>
            <person name="Devos D.P."/>
            <person name="Kaster A.-K."/>
            <person name="Ovreas L."/>
            <person name="Rohde M."/>
            <person name="Galperin M.Y."/>
            <person name="Jogler C."/>
        </authorList>
    </citation>
    <scope>NUCLEOTIDE SEQUENCE [LARGE SCALE GENOMIC DNA]</scope>
    <source>
        <strain evidence="11 12">CA13</strain>
    </source>
</reference>
<feature type="transmembrane region" description="Helical" evidence="9">
    <location>
        <begin position="234"/>
        <end position="253"/>
    </location>
</feature>
<evidence type="ECO:0000256" key="7">
    <source>
        <dbReference type="ARBA" id="ARBA00023065"/>
    </source>
</evidence>
<evidence type="ECO:0000313" key="11">
    <source>
        <dbReference type="EMBL" id="TWT83035.1"/>
    </source>
</evidence>
<evidence type="ECO:0000313" key="12">
    <source>
        <dbReference type="Proteomes" id="UP000315010"/>
    </source>
</evidence>
<keyword evidence="4" id="KW-1003">Cell membrane</keyword>
<evidence type="ECO:0000256" key="8">
    <source>
        <dbReference type="ARBA" id="ARBA00023136"/>
    </source>
</evidence>
<keyword evidence="5 9" id="KW-0812">Transmembrane</keyword>
<evidence type="ECO:0000259" key="10">
    <source>
        <dbReference type="PROSITE" id="PS51094"/>
    </source>
</evidence>
<evidence type="ECO:0000256" key="6">
    <source>
        <dbReference type="ARBA" id="ARBA00022989"/>
    </source>
</evidence>
<comment type="similarity">
    <text evidence="2">Belongs to the anion exchanger (TC 2.A.31) family.</text>
</comment>
<dbReference type="InterPro" id="IPR003020">
    <property type="entry name" value="HCO3_transpt_euk"/>
</dbReference>
<sequence length="682" mass="75129">MQLVEKSFHEDRCILGLDASGLEDAIHKITAELVRRGLIDQEQSDVLSAQLLDRERTSATAIGRAVAVPHAYSDVLSEPLVVFARLEHPINVGAMDGVPVSYIFMLIGPEAAARQHIDTLAAIARFMSDSEARFELRHAEGSAGLAEAFRHYEGRIAPGETAAEADRYRGLRWTGRLGGGLVGDLRRRLPRYASDIRDGLHPKSIASTMFLFFACLAPTVTFGGVIGVGTHGEIGAVETIVATAIGGVIYALFSGQPLNILGTTGPLLVFITTLYQLCRHLELPFLPTYACVSLWTGGLTILLAVTDASFLMRFFTRFTDEIFAALISMIFIYEAISSLIRESQDVNDLSNPSHALLTLLLALGTLYLATNLQAFRRSRFLLPWMREWLGDFGPTIALVAMSAVAYWLSNVNLAQLDIPDKFAPSIQGGRDWFVNPMHAPRWVWWASSIPGLLGAVLVYLDQNITARLVNSADNRLRKGPAYHWDLGLVGAMTALFSLFGLPWLVAATVRSLNHVRSLADVEEVVLPSGDRRDKILHVRETRVTGFAIHIGIGGSLIALSLLKLVPMAVLYGMFLFMGLVSMRGNQFLERLMLLPMERSLYPQTHYIRRVPFKVVHLYTALQLVCLTILWLTKSSAIAIIFPLFIALLVPVRMIAGQYFKPKHLVALDAEEIPSESSSSLPG</sequence>
<feature type="transmembrane region" description="Helical" evidence="9">
    <location>
        <begin position="389"/>
        <end position="408"/>
    </location>
</feature>
<evidence type="ECO:0000256" key="5">
    <source>
        <dbReference type="ARBA" id="ARBA00022692"/>
    </source>
</evidence>
<proteinExistence type="inferred from homology"/>
<comment type="caution">
    <text evidence="11">The sequence shown here is derived from an EMBL/GenBank/DDBJ whole genome shotgun (WGS) entry which is preliminary data.</text>
</comment>
<feature type="transmembrane region" description="Helical" evidence="9">
    <location>
        <begin position="442"/>
        <end position="460"/>
    </location>
</feature>
<dbReference type="SUPFAM" id="SSF55804">
    <property type="entry name" value="Phoshotransferase/anion transport protein"/>
    <property type="match status" value="1"/>
</dbReference>
<evidence type="ECO:0000256" key="3">
    <source>
        <dbReference type="ARBA" id="ARBA00022448"/>
    </source>
</evidence>
<feature type="transmembrane region" description="Helical" evidence="9">
    <location>
        <begin position="481"/>
        <end position="505"/>
    </location>
</feature>
<dbReference type="PANTHER" id="PTHR11453">
    <property type="entry name" value="ANION EXCHANGE PROTEIN"/>
    <property type="match status" value="1"/>
</dbReference>
<dbReference type="PANTHER" id="PTHR11453:SF127">
    <property type="entry name" value="SOLUTE CARRIER FAMILY 4 MEMBER 11"/>
    <property type="match status" value="1"/>
</dbReference>
<evidence type="ECO:0000256" key="9">
    <source>
        <dbReference type="SAM" id="Phobius"/>
    </source>
</evidence>
<accession>A0A5C5Z735</accession>
<evidence type="ECO:0000256" key="4">
    <source>
        <dbReference type="ARBA" id="ARBA00022475"/>
    </source>
</evidence>
<feature type="transmembrane region" description="Helical" evidence="9">
    <location>
        <begin position="564"/>
        <end position="582"/>
    </location>
</feature>
<dbReference type="Pfam" id="PF00955">
    <property type="entry name" value="HCO3_cotransp"/>
    <property type="match status" value="2"/>
</dbReference>
<dbReference type="InterPro" id="IPR016152">
    <property type="entry name" value="PTrfase/Anion_transptr"/>
</dbReference>
<gene>
    <name evidence="11" type="primary">fruA_2</name>
    <name evidence="11" type="ORF">CA13_44980</name>
</gene>
<dbReference type="GO" id="GO:0005886">
    <property type="term" value="C:plasma membrane"/>
    <property type="evidence" value="ECO:0007669"/>
    <property type="project" value="UniProtKB-SubCell"/>
</dbReference>
<feature type="transmembrane region" description="Helical" evidence="9">
    <location>
        <begin position="614"/>
        <end position="631"/>
    </location>
</feature>
<dbReference type="OrthoDB" id="233552at2"/>
<dbReference type="InterPro" id="IPR011531">
    <property type="entry name" value="HCO3_transpt-like_TM_dom"/>
</dbReference>
<dbReference type="GO" id="GO:0006820">
    <property type="term" value="P:monoatomic anion transport"/>
    <property type="evidence" value="ECO:0007669"/>
    <property type="project" value="InterPro"/>
</dbReference>
<dbReference type="PROSITE" id="PS00372">
    <property type="entry name" value="PTS_EIIA_TYPE_2_HIS"/>
    <property type="match status" value="1"/>
</dbReference>
<comment type="subcellular location">
    <subcellularLocation>
        <location evidence="1">Cell membrane</location>
        <topology evidence="1">Multi-pass membrane protein</topology>
    </subcellularLocation>
</comment>
<dbReference type="GO" id="GO:0005452">
    <property type="term" value="F:solute:inorganic anion antiporter activity"/>
    <property type="evidence" value="ECO:0007669"/>
    <property type="project" value="InterPro"/>
</dbReference>
<dbReference type="CDD" id="cd00211">
    <property type="entry name" value="PTS_IIA_fru"/>
    <property type="match status" value="1"/>
</dbReference>
<dbReference type="FunFam" id="1.10.287.570:FF:000001">
    <property type="entry name" value="Anion exchange protein"/>
    <property type="match status" value="1"/>
</dbReference>
<dbReference type="AlphaFoldDB" id="A0A5C5Z735"/>
<dbReference type="EMBL" id="SJPJ01000001">
    <property type="protein sequence ID" value="TWT83035.1"/>
    <property type="molecule type" value="Genomic_DNA"/>
</dbReference>
<dbReference type="PROSITE" id="PS51094">
    <property type="entry name" value="PTS_EIIA_TYPE_2"/>
    <property type="match status" value="1"/>
</dbReference>
<dbReference type="Proteomes" id="UP000315010">
    <property type="component" value="Unassembled WGS sequence"/>
</dbReference>
<keyword evidence="6 9" id="KW-1133">Transmembrane helix</keyword>
<evidence type="ECO:0000256" key="1">
    <source>
        <dbReference type="ARBA" id="ARBA00004651"/>
    </source>
</evidence>
<feature type="transmembrane region" description="Helical" evidence="9">
    <location>
        <begin position="205"/>
        <end position="228"/>
    </location>
</feature>
<keyword evidence="3" id="KW-0813">Transport</keyword>
<feature type="domain" description="PTS EIIA type-2" evidence="10">
    <location>
        <begin position="6"/>
        <end position="152"/>
    </location>
</feature>
<keyword evidence="12" id="KW-1185">Reference proteome</keyword>
<evidence type="ECO:0000256" key="2">
    <source>
        <dbReference type="ARBA" id="ARBA00010993"/>
    </source>
</evidence>
<feature type="transmembrane region" description="Helical" evidence="9">
    <location>
        <begin position="322"/>
        <end position="340"/>
    </location>
</feature>
<keyword evidence="7" id="KW-0406">Ion transport</keyword>
<organism evidence="11 12">
    <name type="scientific">Novipirellula herctigrandis</name>
    <dbReference type="NCBI Taxonomy" id="2527986"/>
    <lineage>
        <taxon>Bacteria</taxon>
        <taxon>Pseudomonadati</taxon>
        <taxon>Planctomycetota</taxon>
        <taxon>Planctomycetia</taxon>
        <taxon>Pirellulales</taxon>
        <taxon>Pirellulaceae</taxon>
        <taxon>Novipirellula</taxon>
    </lineage>
</organism>
<dbReference type="Pfam" id="PF00359">
    <property type="entry name" value="PTS_EIIA_2"/>
    <property type="match status" value="1"/>
</dbReference>
<name>A0A5C5Z735_9BACT</name>
<protein>
    <submittedName>
        <fullName evidence="11">PTS system fructose-specific EIIABC component</fullName>
    </submittedName>
</protein>
<feature type="transmembrane region" description="Helical" evidence="9">
    <location>
        <begin position="352"/>
        <end position="369"/>
    </location>
</feature>
<dbReference type="RefSeq" id="WP_146399923.1">
    <property type="nucleotide sequence ID" value="NZ_SJPJ01000001.1"/>
</dbReference>
<feature type="transmembrane region" description="Helical" evidence="9">
    <location>
        <begin position="637"/>
        <end position="655"/>
    </location>
</feature>
<dbReference type="Gene3D" id="1.10.287.570">
    <property type="entry name" value="Helical hairpin bin"/>
    <property type="match status" value="1"/>
</dbReference>
<dbReference type="GO" id="GO:0050801">
    <property type="term" value="P:monoatomic ion homeostasis"/>
    <property type="evidence" value="ECO:0007669"/>
    <property type="project" value="TreeGrafter"/>
</dbReference>